<keyword evidence="2" id="KW-1185">Reference proteome</keyword>
<accession>A0A9P0GEQ7</accession>
<dbReference type="EMBL" id="OV651814">
    <property type="protein sequence ID" value="CAH1106702.1"/>
    <property type="molecule type" value="Genomic_DNA"/>
</dbReference>
<dbReference type="AlphaFoldDB" id="A0A9P0GEQ7"/>
<evidence type="ECO:0000313" key="2">
    <source>
        <dbReference type="Proteomes" id="UP001153636"/>
    </source>
</evidence>
<organism evidence="1 2">
    <name type="scientific">Psylliodes chrysocephalus</name>
    <dbReference type="NCBI Taxonomy" id="3402493"/>
    <lineage>
        <taxon>Eukaryota</taxon>
        <taxon>Metazoa</taxon>
        <taxon>Ecdysozoa</taxon>
        <taxon>Arthropoda</taxon>
        <taxon>Hexapoda</taxon>
        <taxon>Insecta</taxon>
        <taxon>Pterygota</taxon>
        <taxon>Neoptera</taxon>
        <taxon>Endopterygota</taxon>
        <taxon>Coleoptera</taxon>
        <taxon>Polyphaga</taxon>
        <taxon>Cucujiformia</taxon>
        <taxon>Chrysomeloidea</taxon>
        <taxon>Chrysomelidae</taxon>
        <taxon>Galerucinae</taxon>
        <taxon>Alticini</taxon>
        <taxon>Psylliodes</taxon>
    </lineage>
</organism>
<dbReference type="OrthoDB" id="10059378at2759"/>
<evidence type="ECO:0000313" key="1">
    <source>
        <dbReference type="EMBL" id="CAH1106702.1"/>
    </source>
</evidence>
<name>A0A9P0GEQ7_9CUCU</name>
<dbReference type="Proteomes" id="UP001153636">
    <property type="component" value="Chromosome 2"/>
</dbReference>
<proteinExistence type="predicted"/>
<protein>
    <submittedName>
        <fullName evidence="1">Uncharacterized protein</fullName>
    </submittedName>
</protein>
<reference evidence="1" key="1">
    <citation type="submission" date="2022-01" db="EMBL/GenBank/DDBJ databases">
        <authorList>
            <person name="King R."/>
        </authorList>
    </citation>
    <scope>NUCLEOTIDE SEQUENCE</scope>
</reference>
<sequence length="156" mass="17235">MLQRNNFICKQAESVADCLIVNTAIEHSILGNDSNIVIVAEYIDLLVLLTALAPNSREIFFHKPAKGKQVQQHYSSKSLDYSPCLKEHVLLLHAISGCDTTSSFYGKGKTKLLDLVLQSPTLQEAAATFKQPNANIQEIYSSDVKLILACYSANTY</sequence>
<gene>
    <name evidence="1" type="ORF">PSYICH_LOCUS7686</name>
</gene>